<name>A0A2S7C6E9_9XANT</name>
<protein>
    <submittedName>
        <fullName evidence="2">Uncharacterized protein</fullName>
    </submittedName>
</protein>
<evidence type="ECO:0000256" key="1">
    <source>
        <dbReference type="SAM" id="MobiDB-lite"/>
    </source>
</evidence>
<proteinExistence type="predicted"/>
<feature type="compositionally biased region" description="Basic residues" evidence="1">
    <location>
        <begin position="14"/>
        <end position="24"/>
    </location>
</feature>
<feature type="region of interest" description="Disordered" evidence="1">
    <location>
        <begin position="1"/>
        <end position="24"/>
    </location>
</feature>
<accession>A0A2S7C6E9</accession>
<organism evidence="2 3">
    <name type="scientific">Xanthomonas dyei</name>
    <dbReference type="NCBI Taxonomy" id="743699"/>
    <lineage>
        <taxon>Bacteria</taxon>
        <taxon>Pseudomonadati</taxon>
        <taxon>Pseudomonadota</taxon>
        <taxon>Gammaproteobacteria</taxon>
        <taxon>Lysobacterales</taxon>
        <taxon>Lysobacteraceae</taxon>
        <taxon>Xanthomonas</taxon>
    </lineage>
</organism>
<sequence>MRAVRMAGQQFASAKRHGRGRSPRRACRNAKQCKVCRHCCRAFLRRTVGLNAMDQFACAVASIATGSLAGADVSRCRVLSDQSTSQSSGLRRDPLPARAVWRRRVGHPHSNVLSTRNHCFPT</sequence>
<evidence type="ECO:0000313" key="3">
    <source>
        <dbReference type="Proteomes" id="UP000238908"/>
    </source>
</evidence>
<dbReference type="AlphaFoldDB" id="A0A2S7C6E9"/>
<reference evidence="2 3" key="1">
    <citation type="submission" date="2016-08" db="EMBL/GenBank/DDBJ databases">
        <authorList>
            <person name="Seilhamer J.J."/>
        </authorList>
    </citation>
    <scope>NUCLEOTIDE SEQUENCE [LARGE SCALE GENOMIC DNA]</scope>
    <source>
        <strain evidence="2 3">CFBP7245</strain>
    </source>
</reference>
<gene>
    <name evidence="2" type="ORF">XdyCFBP7245_06980</name>
</gene>
<comment type="caution">
    <text evidence="2">The sequence shown here is derived from an EMBL/GenBank/DDBJ whole genome shotgun (WGS) entry which is preliminary data.</text>
</comment>
<dbReference type="EMBL" id="MDEE01000007">
    <property type="protein sequence ID" value="PPU57159.1"/>
    <property type="molecule type" value="Genomic_DNA"/>
</dbReference>
<dbReference type="Proteomes" id="UP000238908">
    <property type="component" value="Unassembled WGS sequence"/>
</dbReference>
<evidence type="ECO:0000313" key="2">
    <source>
        <dbReference type="EMBL" id="PPU57159.1"/>
    </source>
</evidence>